<dbReference type="Proteomes" id="UP001221757">
    <property type="component" value="Unassembled WGS sequence"/>
</dbReference>
<protein>
    <submittedName>
        <fullName evidence="2">Uncharacterized protein</fullName>
    </submittedName>
</protein>
<evidence type="ECO:0000313" key="2">
    <source>
        <dbReference type="EMBL" id="KAJ7652313.1"/>
    </source>
</evidence>
<reference evidence="2" key="1">
    <citation type="submission" date="2023-03" db="EMBL/GenBank/DDBJ databases">
        <title>Massive genome expansion in bonnet fungi (Mycena s.s.) driven by repeated elements and novel gene families across ecological guilds.</title>
        <authorList>
            <consortium name="Lawrence Berkeley National Laboratory"/>
            <person name="Harder C.B."/>
            <person name="Miyauchi S."/>
            <person name="Viragh M."/>
            <person name="Kuo A."/>
            <person name="Thoen E."/>
            <person name="Andreopoulos B."/>
            <person name="Lu D."/>
            <person name="Skrede I."/>
            <person name="Drula E."/>
            <person name="Henrissat B."/>
            <person name="Morin E."/>
            <person name="Kohler A."/>
            <person name="Barry K."/>
            <person name="LaButti K."/>
            <person name="Morin E."/>
            <person name="Salamov A."/>
            <person name="Lipzen A."/>
            <person name="Mereny Z."/>
            <person name="Hegedus B."/>
            <person name="Baldrian P."/>
            <person name="Stursova M."/>
            <person name="Weitz H."/>
            <person name="Taylor A."/>
            <person name="Grigoriev I.V."/>
            <person name="Nagy L.G."/>
            <person name="Martin F."/>
            <person name="Kauserud H."/>
        </authorList>
    </citation>
    <scope>NUCLEOTIDE SEQUENCE</scope>
    <source>
        <strain evidence="2">CBHHK067</strain>
    </source>
</reference>
<feature type="region of interest" description="Disordered" evidence="1">
    <location>
        <begin position="162"/>
        <end position="187"/>
    </location>
</feature>
<comment type="caution">
    <text evidence="2">The sequence shown here is derived from an EMBL/GenBank/DDBJ whole genome shotgun (WGS) entry which is preliminary data.</text>
</comment>
<evidence type="ECO:0000313" key="3">
    <source>
        <dbReference type="Proteomes" id="UP001221757"/>
    </source>
</evidence>
<proteinExistence type="predicted"/>
<organism evidence="2 3">
    <name type="scientific">Mycena rosella</name>
    <name type="common">Pink bonnet</name>
    <name type="synonym">Agaricus rosellus</name>
    <dbReference type="NCBI Taxonomy" id="1033263"/>
    <lineage>
        <taxon>Eukaryota</taxon>
        <taxon>Fungi</taxon>
        <taxon>Dikarya</taxon>
        <taxon>Basidiomycota</taxon>
        <taxon>Agaricomycotina</taxon>
        <taxon>Agaricomycetes</taxon>
        <taxon>Agaricomycetidae</taxon>
        <taxon>Agaricales</taxon>
        <taxon>Marasmiineae</taxon>
        <taxon>Mycenaceae</taxon>
        <taxon>Mycena</taxon>
    </lineage>
</organism>
<keyword evidence="3" id="KW-1185">Reference proteome</keyword>
<gene>
    <name evidence="2" type="ORF">B0H17DRAFT_1147396</name>
</gene>
<name>A0AAD7CLV5_MYCRO</name>
<dbReference type="AlphaFoldDB" id="A0AAD7CLV5"/>
<feature type="compositionally biased region" description="Basic and acidic residues" evidence="1">
    <location>
        <begin position="88"/>
        <end position="99"/>
    </location>
</feature>
<dbReference type="EMBL" id="JARKIE010000348">
    <property type="protein sequence ID" value="KAJ7652313.1"/>
    <property type="molecule type" value="Genomic_DNA"/>
</dbReference>
<sequence>MRRLHPLTLIHSKLHSNSPGQYHLLCKFVSPSTHVLWNIEISSRVAANSPPGALADVEPLCHVCLHPSFLLTSMSHPPMKSKYAAVRPTEHEQRKRAELKSAPLEDQAKAAARSRSYQATYREKNRADLKIWEAQRRVNAYIAKYGEEAYLSYANARRDSRRHARRKRLAKQAYHQGDTIPEVAEPH</sequence>
<feature type="region of interest" description="Disordered" evidence="1">
    <location>
        <begin position="86"/>
        <end position="117"/>
    </location>
</feature>
<accession>A0AAD7CLV5</accession>
<evidence type="ECO:0000256" key="1">
    <source>
        <dbReference type="SAM" id="MobiDB-lite"/>
    </source>
</evidence>